<dbReference type="PANTHER" id="PTHR35580:SF1">
    <property type="entry name" value="PHYTASE-LIKE DOMAIN-CONTAINING PROTEIN"/>
    <property type="match status" value="1"/>
</dbReference>
<name>H2CGH8_9LEPT</name>
<reference evidence="2 3" key="1">
    <citation type="submission" date="2011-10" db="EMBL/GenBank/DDBJ databases">
        <title>The Improved High-Quality Draft genome of Leptonema illini DSM 21528.</title>
        <authorList>
            <consortium name="US DOE Joint Genome Institute (JGI-PGF)"/>
            <person name="Lucas S."/>
            <person name="Copeland A."/>
            <person name="Lapidus A."/>
            <person name="Glavina del Rio T."/>
            <person name="Dalin E."/>
            <person name="Tice H."/>
            <person name="Bruce D."/>
            <person name="Goodwin L."/>
            <person name="Pitluck S."/>
            <person name="Peters L."/>
            <person name="Mikhailova N."/>
            <person name="Held B."/>
            <person name="Kyrpides N."/>
            <person name="Mavromatis K."/>
            <person name="Ivanova N."/>
            <person name="Markowitz V."/>
            <person name="Cheng J.-F."/>
            <person name="Hugenholtz P."/>
            <person name="Woyke T."/>
            <person name="Wu D."/>
            <person name="Gronow S."/>
            <person name="Wellnitz S."/>
            <person name="Brambilla E.-M."/>
            <person name="Klenk H.-P."/>
            <person name="Eisen J.A."/>
        </authorList>
    </citation>
    <scope>NUCLEOTIDE SEQUENCE [LARGE SCALE GENOMIC DNA]</scope>
    <source>
        <strain evidence="2 3">DSM 21528</strain>
    </source>
</reference>
<organism evidence="2 3">
    <name type="scientific">Leptonema illini DSM 21528</name>
    <dbReference type="NCBI Taxonomy" id="929563"/>
    <lineage>
        <taxon>Bacteria</taxon>
        <taxon>Pseudomonadati</taxon>
        <taxon>Spirochaetota</taxon>
        <taxon>Spirochaetia</taxon>
        <taxon>Leptospirales</taxon>
        <taxon>Leptospiraceae</taxon>
        <taxon>Leptonema</taxon>
    </lineage>
</organism>
<dbReference type="SUPFAM" id="SSF63829">
    <property type="entry name" value="Calcium-dependent phosphotriesterase"/>
    <property type="match status" value="1"/>
</dbReference>
<sequence length="512" mass="51042">MKRLSGILLGALLMFNFASACGGKDGDGNEGLLFFLLSSAGSSLNASWAAAPAEATTGASEYRGSAVDSAGNVYIVTYGGISGTYDFGNSVQASFNVAYANTSLLVKYNASGVAQWATTVCGASVSLSDVAADSAGNVYVVGTVTGNTALNCGNGVTLQGPSAFPSHGVLIKYDSNGAAQWARTLATGPDDSSFNALAVDSAGAIYVVGSVVGTGTYNFGNSVTVTGEVPDTGGPSYGHGVLLVKYSSAGVAQLARTLADTGFDDASFTDVALDSSGNIYAAGNVDSALPFNFGNGVTVSGDANDSNALLVKYNSAGTAQWARSTESGETSTAFSSVAVDASGAVYVGGWLNGGAAVGLGNSVSPQGAYAGGLNALVVKYDASGSPVWAKTTTESSASTDIRAIGLDAGGSLFAAGAAYDNNSVSFGNNASVTTQCTGCYSPLLLKYDGSGNAAVAKSGDGYDFSYFTTLSVDPSGAVYAGGTIRGAGSYTFDNVSVEAVYSGVNGVLVRYN</sequence>
<dbReference type="EMBL" id="JH597773">
    <property type="protein sequence ID" value="EHQ07895.1"/>
    <property type="molecule type" value="Genomic_DNA"/>
</dbReference>
<dbReference type="RefSeq" id="WP_002774109.1">
    <property type="nucleotide sequence ID" value="NZ_JH597773.1"/>
</dbReference>
<dbReference type="AlphaFoldDB" id="H2CGH8"/>
<evidence type="ECO:0008006" key="4">
    <source>
        <dbReference type="Google" id="ProtNLM"/>
    </source>
</evidence>
<dbReference type="Proteomes" id="UP000005737">
    <property type="component" value="Unassembled WGS sequence"/>
</dbReference>
<dbReference type="PROSITE" id="PS51257">
    <property type="entry name" value="PROKAR_LIPOPROTEIN"/>
    <property type="match status" value="1"/>
</dbReference>
<keyword evidence="1" id="KW-0732">Signal</keyword>
<evidence type="ECO:0000256" key="1">
    <source>
        <dbReference type="SAM" id="SignalP"/>
    </source>
</evidence>
<dbReference type="STRING" id="183.GCA_002009735_01250"/>
<protein>
    <recommendedName>
        <fullName evidence="4">Beta-propeller repeat-containing protein</fullName>
    </recommendedName>
</protein>
<evidence type="ECO:0000313" key="2">
    <source>
        <dbReference type="EMBL" id="EHQ07895.1"/>
    </source>
</evidence>
<dbReference type="InterPro" id="IPR052918">
    <property type="entry name" value="Motility_Chemotaxis_Reg"/>
</dbReference>
<feature type="chain" id="PRO_5003559757" description="Beta-propeller repeat-containing protein" evidence="1">
    <location>
        <begin position="21"/>
        <end position="512"/>
    </location>
</feature>
<keyword evidence="3" id="KW-1185">Reference proteome</keyword>
<dbReference type="PANTHER" id="PTHR35580">
    <property type="entry name" value="CELL SURFACE GLYCOPROTEIN (S-LAYER PROTEIN)-LIKE PROTEIN"/>
    <property type="match status" value="1"/>
</dbReference>
<dbReference type="HOGENOM" id="CLU_545052_0_0_12"/>
<proteinExistence type="predicted"/>
<gene>
    <name evidence="2" type="ORF">Lepil_3233</name>
</gene>
<feature type="signal peptide" evidence="1">
    <location>
        <begin position="1"/>
        <end position="20"/>
    </location>
</feature>
<accession>H2CGH8</accession>
<evidence type="ECO:0000313" key="3">
    <source>
        <dbReference type="Proteomes" id="UP000005737"/>
    </source>
</evidence>